<dbReference type="GO" id="GO:0006508">
    <property type="term" value="P:proteolysis"/>
    <property type="evidence" value="ECO:0007669"/>
    <property type="project" value="InterPro"/>
</dbReference>
<dbReference type="AlphaFoldDB" id="A0AAD5DWA5"/>
<gene>
    <name evidence="3" type="ORF">COHA_000913</name>
</gene>
<dbReference type="SUPFAM" id="SSF53474">
    <property type="entry name" value="alpha/beta-Hydrolases"/>
    <property type="match status" value="1"/>
</dbReference>
<evidence type="ECO:0008006" key="5">
    <source>
        <dbReference type="Google" id="ProtNLM"/>
    </source>
</evidence>
<keyword evidence="4" id="KW-1185">Reference proteome</keyword>
<dbReference type="PANTHER" id="PTHR11802">
    <property type="entry name" value="SERINE PROTEASE FAMILY S10 SERINE CARBOXYPEPTIDASE"/>
    <property type="match status" value="1"/>
</dbReference>
<evidence type="ECO:0000313" key="4">
    <source>
        <dbReference type="Proteomes" id="UP001205105"/>
    </source>
</evidence>
<reference evidence="3" key="1">
    <citation type="submission" date="2020-11" db="EMBL/GenBank/DDBJ databases">
        <title>Chlorella ohadii genome sequencing and assembly.</title>
        <authorList>
            <person name="Murik O."/>
            <person name="Treves H."/>
            <person name="Kedem I."/>
            <person name="Shotland Y."/>
            <person name="Kaplan A."/>
        </authorList>
    </citation>
    <scope>NUCLEOTIDE SEQUENCE</scope>
    <source>
        <strain evidence="3">1</strain>
    </source>
</reference>
<dbReference type="Gene3D" id="3.40.50.1820">
    <property type="entry name" value="alpha/beta hydrolase"/>
    <property type="match status" value="1"/>
</dbReference>
<dbReference type="PRINTS" id="PR00724">
    <property type="entry name" value="CRBOXYPTASEC"/>
</dbReference>
<dbReference type="InterPro" id="IPR029058">
    <property type="entry name" value="AB_hydrolase_fold"/>
</dbReference>
<name>A0AAD5DWA5_9CHLO</name>
<protein>
    <recommendedName>
        <fullName evidence="5">Serine carboxypeptidase</fullName>
    </recommendedName>
</protein>
<organism evidence="3 4">
    <name type="scientific">Chlorella ohadii</name>
    <dbReference type="NCBI Taxonomy" id="2649997"/>
    <lineage>
        <taxon>Eukaryota</taxon>
        <taxon>Viridiplantae</taxon>
        <taxon>Chlorophyta</taxon>
        <taxon>core chlorophytes</taxon>
        <taxon>Trebouxiophyceae</taxon>
        <taxon>Chlorellales</taxon>
        <taxon>Chlorellaceae</taxon>
        <taxon>Chlorella clade</taxon>
        <taxon>Chlorella</taxon>
    </lineage>
</organism>
<evidence type="ECO:0000256" key="1">
    <source>
        <dbReference type="ARBA" id="ARBA00009431"/>
    </source>
</evidence>
<comment type="similarity">
    <text evidence="1">Belongs to the peptidase S10 family.</text>
</comment>
<dbReference type="EMBL" id="JADXDR010000015">
    <property type="protein sequence ID" value="KAI7845627.1"/>
    <property type="molecule type" value="Genomic_DNA"/>
</dbReference>
<dbReference type="Proteomes" id="UP001205105">
    <property type="component" value="Unassembled WGS sequence"/>
</dbReference>
<dbReference type="InterPro" id="IPR001563">
    <property type="entry name" value="Peptidase_S10"/>
</dbReference>
<accession>A0AAD5DWA5</accession>
<sequence>MVKTLSLSKLVEGVSAKGLFDLLYGGDAFLRAYHKTLNNDPDARVGEWSGNERTVHFSTPVDAPAFIKRLIGADVMRVVETERRSFLADGSIQLVSHPVPDMPGGSKFSTQATFTFKDVPGGCHLSCEIVCTASGPYGLTGAIESFMGETSKKSLGDFMQFIPTYLQQASSGGQEFGMHLSHTALWSRFELPLPAFPVALAAGAGEALRFEDAALLYLRYQCRTGDQIVGLLQALELQVSTLQEKVTALQAAAEARSRNRRWLPELPETAAGLLAVTLLAVGAGAQPADDLITVLPEFDDADWRNLTFFAGYLETAQQPQQAFYYNYFEAELADPSKAPLLVWQQGGPGCSPIGIGAFREGVGPFAFAPYDGPALRNITDTRLIRSPASWTAFANLLFLDTPAPTGFSAAAGTAAGAVDGASSTAATLAALQAFYAKFPGTQKQRLFLAGQGYAGHTVPLLAKAILEYNAKAANASARIPLQGIAVGNPWVDPEADNKGMVASWYTRGFISAATYTGLVSKCDLKHTALWRTEGPSNVTGECETFRNAALREAFAVDLFGTTAPKCALQQPYNVSTLTPAQLLPPEGDGAGPQGAEPAEVQPDWRRSPSALPTPAYDPCASWRAWAYLNRDDVQEAINAIKPGDAAKEWQACGAAAAEFSLQSVLTSAAPLYKELANSTVRILVYSGSADAVFTTGGTRSWVGTLGLAQGEPFYAWRDPTMMNETSGFVESWKAANNNTLSFVTVLEAGHNAPNFKPAKMRQLMRAFVNNNLKVLK</sequence>
<comment type="caution">
    <text evidence="3">The sequence shown here is derived from an EMBL/GenBank/DDBJ whole genome shotgun (WGS) entry which is preliminary data.</text>
</comment>
<dbReference type="PANTHER" id="PTHR11802:SF489">
    <property type="entry name" value="CARBOXYPEPTIDASE"/>
    <property type="match status" value="1"/>
</dbReference>
<evidence type="ECO:0000256" key="2">
    <source>
        <dbReference type="SAM" id="MobiDB-lite"/>
    </source>
</evidence>
<feature type="region of interest" description="Disordered" evidence="2">
    <location>
        <begin position="580"/>
        <end position="609"/>
    </location>
</feature>
<evidence type="ECO:0000313" key="3">
    <source>
        <dbReference type="EMBL" id="KAI7845627.1"/>
    </source>
</evidence>
<dbReference type="GO" id="GO:0004185">
    <property type="term" value="F:serine-type carboxypeptidase activity"/>
    <property type="evidence" value="ECO:0007669"/>
    <property type="project" value="InterPro"/>
</dbReference>
<proteinExistence type="inferred from homology"/>
<dbReference type="Pfam" id="PF00450">
    <property type="entry name" value="Peptidase_S10"/>
    <property type="match status" value="1"/>
</dbReference>